<evidence type="ECO:0000259" key="11">
    <source>
        <dbReference type="PROSITE" id="PS50929"/>
    </source>
</evidence>
<dbReference type="InterPro" id="IPR003593">
    <property type="entry name" value="AAA+_ATPase"/>
</dbReference>
<feature type="transmembrane region" description="Helical" evidence="9">
    <location>
        <begin position="277"/>
        <end position="307"/>
    </location>
</feature>
<dbReference type="PROSITE" id="PS50929">
    <property type="entry name" value="ABC_TM1F"/>
    <property type="match status" value="1"/>
</dbReference>
<proteinExistence type="predicted"/>
<evidence type="ECO:0000256" key="2">
    <source>
        <dbReference type="ARBA" id="ARBA00022448"/>
    </source>
</evidence>
<dbReference type="PROSITE" id="PS50893">
    <property type="entry name" value="ABC_TRANSPORTER_2"/>
    <property type="match status" value="1"/>
</dbReference>
<feature type="domain" description="ABC transporter" evidence="10">
    <location>
        <begin position="331"/>
        <end position="569"/>
    </location>
</feature>
<dbReference type="Gene3D" id="1.20.1560.10">
    <property type="entry name" value="ABC transporter type 1, transmembrane domain"/>
    <property type="match status" value="1"/>
</dbReference>
<dbReference type="SUPFAM" id="SSF52540">
    <property type="entry name" value="P-loop containing nucleoside triphosphate hydrolases"/>
    <property type="match status" value="1"/>
</dbReference>
<feature type="transmembrane region" description="Helical" evidence="9">
    <location>
        <begin position="142"/>
        <end position="159"/>
    </location>
</feature>
<keyword evidence="4 9" id="KW-0812">Transmembrane</keyword>
<dbReference type="InterPro" id="IPR027417">
    <property type="entry name" value="P-loop_NTPase"/>
</dbReference>
<dbReference type="Pfam" id="PF00005">
    <property type="entry name" value="ABC_tran"/>
    <property type="match status" value="1"/>
</dbReference>
<dbReference type="EMBL" id="JABXYR010000001">
    <property type="protein sequence ID" value="NWO22770.1"/>
    <property type="molecule type" value="Genomic_DNA"/>
</dbReference>
<protein>
    <submittedName>
        <fullName evidence="12">ABC transporter ATP-binding protein</fullName>
    </submittedName>
</protein>
<evidence type="ECO:0000313" key="12">
    <source>
        <dbReference type="EMBL" id="NWO22770.1"/>
    </source>
</evidence>
<evidence type="ECO:0000256" key="1">
    <source>
        <dbReference type="ARBA" id="ARBA00004651"/>
    </source>
</evidence>
<dbReference type="PANTHER" id="PTHR24221">
    <property type="entry name" value="ATP-BINDING CASSETTE SUB-FAMILY B"/>
    <property type="match status" value="1"/>
</dbReference>
<comment type="subcellular location">
    <subcellularLocation>
        <location evidence="1">Cell membrane</location>
        <topology evidence="1">Multi-pass membrane protein</topology>
    </subcellularLocation>
</comment>
<dbReference type="Proteomes" id="UP000526307">
    <property type="component" value="Unassembled WGS sequence"/>
</dbReference>
<feature type="transmembrane region" description="Helical" evidence="9">
    <location>
        <begin position="21"/>
        <end position="44"/>
    </location>
</feature>
<gene>
    <name evidence="12" type="ORF">HW270_01520</name>
</gene>
<evidence type="ECO:0000259" key="10">
    <source>
        <dbReference type="PROSITE" id="PS50893"/>
    </source>
</evidence>
<keyword evidence="7 9" id="KW-1133">Transmembrane helix</keyword>
<dbReference type="GO" id="GO:0140359">
    <property type="term" value="F:ABC-type transporter activity"/>
    <property type="evidence" value="ECO:0007669"/>
    <property type="project" value="InterPro"/>
</dbReference>
<evidence type="ECO:0000256" key="8">
    <source>
        <dbReference type="ARBA" id="ARBA00023136"/>
    </source>
</evidence>
<feature type="domain" description="ABC transmembrane type-1" evidence="11">
    <location>
        <begin position="21"/>
        <end position="304"/>
    </location>
</feature>
<dbReference type="InterPro" id="IPR003439">
    <property type="entry name" value="ABC_transporter-like_ATP-bd"/>
</dbReference>
<keyword evidence="3" id="KW-1003">Cell membrane</keyword>
<dbReference type="Gene3D" id="3.40.50.300">
    <property type="entry name" value="P-loop containing nucleotide triphosphate hydrolases"/>
    <property type="match status" value="1"/>
</dbReference>
<evidence type="ECO:0000256" key="3">
    <source>
        <dbReference type="ARBA" id="ARBA00022475"/>
    </source>
</evidence>
<comment type="caution">
    <text evidence="12">The sequence shown here is derived from an EMBL/GenBank/DDBJ whole genome shotgun (WGS) entry which is preliminary data.</text>
</comment>
<reference evidence="12 13" key="1">
    <citation type="submission" date="2020-06" db="EMBL/GenBank/DDBJ databases">
        <title>Mogibacterium timidum strain W9173 genomic sequence.</title>
        <authorList>
            <person name="Wade W.G."/>
            <person name="Johnston C.D."/>
            <person name="Chen T."/>
            <person name="Dewhirst F.E."/>
        </authorList>
    </citation>
    <scope>NUCLEOTIDE SEQUENCE [LARGE SCALE GENOMIC DNA]</scope>
    <source>
        <strain evidence="12 13">W9173</strain>
    </source>
</reference>
<dbReference type="GO" id="GO:0016887">
    <property type="term" value="F:ATP hydrolysis activity"/>
    <property type="evidence" value="ECO:0007669"/>
    <property type="project" value="InterPro"/>
</dbReference>
<dbReference type="GO" id="GO:0005524">
    <property type="term" value="F:ATP binding"/>
    <property type="evidence" value="ECO:0007669"/>
    <property type="project" value="UniProtKB-KW"/>
</dbReference>
<dbReference type="InterPro" id="IPR039421">
    <property type="entry name" value="Type_1_exporter"/>
</dbReference>
<keyword evidence="2" id="KW-0813">Transport</keyword>
<evidence type="ECO:0000256" key="9">
    <source>
        <dbReference type="SAM" id="Phobius"/>
    </source>
</evidence>
<sequence length="578" mass="64341">MKIFRNYLLLDKNAEKGLRNAAIACFFTSLSLMLPFMITIGLFIEVLKPLTGEDISWNRIWILFGLGAIAFIVIFLLSKHDYMKTYVSSYHQSEATRLRVAEQMRKLPMSFFNTRDLSELSSNIMTDCTNIETATSNIVPQLLANIASSVFVLICLAFFDWRMALSIFAMLPLTALIFWTSRKLQNRLFSKHISAKLAAEKQSQEYLDGIKVIRSCNLGGEKYKKLDDAFTELRSAAIRIELVSGSIMALSSMLLRSGIGVAAFVGIHLLTSGRIDFLVMLMFLLIATRIYGPILTVLTLLPDILYLQVSNRRLRTLMDSEVMTGETSSPIRNTDLSFDTVSFAYGEEPVLDEVSFVAKAGQITALVGPSGSGKSTISKLAARFWDADSGTVNIGGVNVKELDPEYLMQHFSFVFQEVILFNDTIENNIRIGKPNAGEEEIKSAAKAACCDEFIEKLPDGYKTMLGENGATLSGGERQRISIARALLKDAPVVILDEATASLDPENEVFVQQAINRLVVGKTVLVIAHRLRTVLHADHIVVLEQGRVVEAGSSTELLAHNGLFSKLYHIQQNNYEWRF</sequence>
<dbReference type="SUPFAM" id="SSF90123">
    <property type="entry name" value="ABC transporter transmembrane region"/>
    <property type="match status" value="1"/>
</dbReference>
<dbReference type="InterPro" id="IPR017871">
    <property type="entry name" value="ABC_transporter-like_CS"/>
</dbReference>
<dbReference type="Pfam" id="PF00664">
    <property type="entry name" value="ABC_membrane"/>
    <property type="match status" value="1"/>
</dbReference>
<feature type="transmembrane region" description="Helical" evidence="9">
    <location>
        <begin position="56"/>
        <end position="77"/>
    </location>
</feature>
<dbReference type="PROSITE" id="PS00211">
    <property type="entry name" value="ABC_TRANSPORTER_1"/>
    <property type="match status" value="1"/>
</dbReference>
<organism evidence="12 13">
    <name type="scientific">Mogibacterium timidum</name>
    <dbReference type="NCBI Taxonomy" id="35519"/>
    <lineage>
        <taxon>Bacteria</taxon>
        <taxon>Bacillati</taxon>
        <taxon>Bacillota</taxon>
        <taxon>Clostridia</taxon>
        <taxon>Peptostreptococcales</taxon>
        <taxon>Anaerovoracaceae</taxon>
        <taxon>Mogibacterium</taxon>
    </lineage>
</organism>
<dbReference type="CDD" id="cd07346">
    <property type="entry name" value="ABC_6TM_exporters"/>
    <property type="match status" value="1"/>
</dbReference>
<evidence type="ECO:0000313" key="13">
    <source>
        <dbReference type="Proteomes" id="UP000526307"/>
    </source>
</evidence>
<feature type="transmembrane region" description="Helical" evidence="9">
    <location>
        <begin position="253"/>
        <end position="271"/>
    </location>
</feature>
<accession>A0A7Y8VQJ2</accession>
<dbReference type="InterPro" id="IPR011527">
    <property type="entry name" value="ABC1_TM_dom"/>
</dbReference>
<dbReference type="PANTHER" id="PTHR24221:SF397">
    <property type="entry name" value="ABC TRANSPORTER, ATP-BINDING TRANSMEMBRANE PROTEIN"/>
    <property type="match status" value="1"/>
</dbReference>
<keyword evidence="5" id="KW-0547">Nucleotide-binding</keyword>
<keyword evidence="8 9" id="KW-0472">Membrane</keyword>
<dbReference type="AlphaFoldDB" id="A0A7Y8VQJ2"/>
<dbReference type="RefSeq" id="WP_009643216.1">
    <property type="nucleotide sequence ID" value="NZ_CAJPUB010000005.1"/>
</dbReference>
<feature type="transmembrane region" description="Helical" evidence="9">
    <location>
        <begin position="165"/>
        <end position="181"/>
    </location>
</feature>
<name>A0A7Y8VQJ2_9FIRM</name>
<dbReference type="SMART" id="SM00382">
    <property type="entry name" value="AAA"/>
    <property type="match status" value="1"/>
</dbReference>
<dbReference type="GO" id="GO:0034040">
    <property type="term" value="F:ATPase-coupled lipid transmembrane transporter activity"/>
    <property type="evidence" value="ECO:0007669"/>
    <property type="project" value="TreeGrafter"/>
</dbReference>
<dbReference type="GO" id="GO:0005886">
    <property type="term" value="C:plasma membrane"/>
    <property type="evidence" value="ECO:0007669"/>
    <property type="project" value="UniProtKB-SubCell"/>
</dbReference>
<evidence type="ECO:0000256" key="5">
    <source>
        <dbReference type="ARBA" id="ARBA00022741"/>
    </source>
</evidence>
<evidence type="ECO:0000256" key="4">
    <source>
        <dbReference type="ARBA" id="ARBA00022692"/>
    </source>
</evidence>
<evidence type="ECO:0000256" key="6">
    <source>
        <dbReference type="ARBA" id="ARBA00022840"/>
    </source>
</evidence>
<keyword evidence="6 12" id="KW-0067">ATP-binding</keyword>
<dbReference type="InterPro" id="IPR036640">
    <property type="entry name" value="ABC1_TM_sf"/>
</dbReference>
<keyword evidence="13" id="KW-1185">Reference proteome</keyword>
<evidence type="ECO:0000256" key="7">
    <source>
        <dbReference type="ARBA" id="ARBA00022989"/>
    </source>
</evidence>
<dbReference type="FunFam" id="3.40.50.300:FF:000221">
    <property type="entry name" value="Multidrug ABC transporter ATP-binding protein"/>
    <property type="match status" value="1"/>
</dbReference>